<feature type="domain" description="Response regulatory" evidence="11">
    <location>
        <begin position="45"/>
        <end position="160"/>
    </location>
</feature>
<dbReference type="InterPro" id="IPR001789">
    <property type="entry name" value="Sig_transdc_resp-reg_receiver"/>
</dbReference>
<dbReference type="Pfam" id="PF00072">
    <property type="entry name" value="Response_reg"/>
    <property type="match status" value="1"/>
</dbReference>
<keyword evidence="5" id="KW-0805">Transcription regulation</keyword>
<dbReference type="PANTHER" id="PTHR43874:SF123">
    <property type="entry name" value="TWO-COMPONENT RESPONSE REGULATOR ARR14"/>
    <property type="match status" value="1"/>
</dbReference>
<reference evidence="12" key="1">
    <citation type="submission" date="2021-01" db="EMBL/GenBank/DDBJ databases">
        <authorList>
            <person name="Lovell J.T."/>
            <person name="Bentley N."/>
            <person name="Bhattarai G."/>
            <person name="Jenkins J.W."/>
            <person name="Sreedasyam A."/>
            <person name="Alarcon Y."/>
            <person name="Bock C."/>
            <person name="Boston L."/>
            <person name="Carlson J."/>
            <person name="Cervantes K."/>
            <person name="Clermont K."/>
            <person name="Krom N."/>
            <person name="Kubenka K."/>
            <person name="Mamidi S."/>
            <person name="Mattison C."/>
            <person name="Monteros M."/>
            <person name="Pisani C."/>
            <person name="Plott C."/>
            <person name="Rajasekar S."/>
            <person name="Rhein H.S."/>
            <person name="Rohla C."/>
            <person name="Song M."/>
            <person name="Hilaire R.S."/>
            <person name="Shu S."/>
            <person name="Wells L."/>
            <person name="Wang X."/>
            <person name="Webber J."/>
            <person name="Heerema R.J."/>
            <person name="Klein P."/>
            <person name="Conner P."/>
            <person name="Grauke L."/>
            <person name="Grimwood J."/>
            <person name="Schmutz J."/>
            <person name="Randall J.J."/>
        </authorList>
    </citation>
    <scope>NUCLEOTIDE SEQUENCE</scope>
    <source>
        <tissue evidence="12">Leaf</tissue>
    </source>
</reference>
<keyword evidence="2 9" id="KW-0597">Phosphoprotein</keyword>
<evidence type="ECO:0000256" key="10">
    <source>
        <dbReference type="SAM" id="MobiDB-lite"/>
    </source>
</evidence>
<comment type="caution">
    <text evidence="12">The sequence shown here is derived from an EMBL/GenBank/DDBJ whole genome shotgun (WGS) entry which is preliminary data.</text>
</comment>
<evidence type="ECO:0000256" key="5">
    <source>
        <dbReference type="ARBA" id="ARBA00023015"/>
    </source>
</evidence>
<keyword evidence="8" id="KW-0804">Transcription</keyword>
<accession>A0A922F562</accession>
<evidence type="ECO:0000256" key="4">
    <source>
        <dbReference type="ARBA" id="ARBA00023012"/>
    </source>
</evidence>
<dbReference type="GO" id="GO:0000160">
    <property type="term" value="P:phosphorelay signal transduction system"/>
    <property type="evidence" value="ECO:0007669"/>
    <property type="project" value="UniProtKB-KW"/>
</dbReference>
<dbReference type="SMART" id="SM00448">
    <property type="entry name" value="REC"/>
    <property type="match status" value="1"/>
</dbReference>
<dbReference type="Proteomes" id="UP000811246">
    <property type="component" value="Chromosome 5"/>
</dbReference>
<name>A0A922F562_CARIL</name>
<dbReference type="PROSITE" id="PS50110">
    <property type="entry name" value="RESPONSE_REGULATORY"/>
    <property type="match status" value="1"/>
</dbReference>
<keyword evidence="4" id="KW-0902">Two-component regulatory system</keyword>
<dbReference type="GO" id="GO:0003677">
    <property type="term" value="F:DNA binding"/>
    <property type="evidence" value="ECO:0007669"/>
    <property type="project" value="UniProtKB-KW"/>
</dbReference>
<sequence>MQRVAQSSLSTSVAGSYGSFKGGGGSGSGSAAQVMVYEHFPAGLRVLVVDDDVTCLRIIEQMLHRCRYHVTTCSEAAVALNHLRERKGCFDVVLSDVHMPDMDGYKLLEHVGLEMDLPVIMMSADGRTSAVMKGIRHGACDYLIKPIREEELKNIWQHVVRKKWNENKELENSSSLEENDRHKRGNDDAEYASSANEGAEGILKAQKKRGNAKDEDDGALENDDPSTSKKPRVKFRLYLKRLSGVAQQQSGISNTICGPVEPNVKLGSLGRFDIQALAASGQIPPQTLAALHAELLGRPTGNLIPAMDQPALLQALLQGPKHLPIEHGVAFGQPLIKCQSNISKHLQQSKLSSVEDVSSGFGAWTSNNLGTVGPSNNLVGLSAQNSNMLMDILQQQQQESQQQSMLPESSCLINVQPSCLVVPSQSSANLQAGNNTASVSQNCYFNESSVIDYSLLSQSNNSSLNIREFPNGALNTTGVLSGYSAPGSISSSVSSSSVNADNSMGRHGQSLSITFSAARQLPGLVPNIHDIQGSYISKTGEMLDQGPLRNLGFAGKGTCIPSRFAVDEFESPMSNLGHGKLYVENSRVKQEPNVDFMDSTKVGIPILHQFSSNDVTSVFTE</sequence>
<dbReference type="AlphaFoldDB" id="A0A922F562"/>
<gene>
    <name evidence="12" type="ORF">I3842_05G152600</name>
</gene>
<organism evidence="12 13">
    <name type="scientific">Carya illinoinensis</name>
    <name type="common">Pecan</name>
    <dbReference type="NCBI Taxonomy" id="32201"/>
    <lineage>
        <taxon>Eukaryota</taxon>
        <taxon>Viridiplantae</taxon>
        <taxon>Streptophyta</taxon>
        <taxon>Embryophyta</taxon>
        <taxon>Tracheophyta</taxon>
        <taxon>Spermatophyta</taxon>
        <taxon>Magnoliopsida</taxon>
        <taxon>eudicotyledons</taxon>
        <taxon>Gunneridae</taxon>
        <taxon>Pentapetalae</taxon>
        <taxon>rosids</taxon>
        <taxon>fabids</taxon>
        <taxon>Fagales</taxon>
        <taxon>Juglandaceae</taxon>
        <taxon>Carya</taxon>
    </lineage>
</organism>
<feature type="region of interest" description="Disordered" evidence="10">
    <location>
        <begin position="170"/>
        <end position="229"/>
    </location>
</feature>
<dbReference type="CDD" id="cd17584">
    <property type="entry name" value="REC_typeB_ARR-like"/>
    <property type="match status" value="1"/>
</dbReference>
<protein>
    <recommendedName>
        <fullName evidence="11">Response regulatory domain-containing protein</fullName>
    </recommendedName>
</protein>
<feature type="compositionally biased region" description="Basic and acidic residues" evidence="10">
    <location>
        <begin position="178"/>
        <end position="187"/>
    </location>
</feature>
<dbReference type="InterPro" id="IPR045279">
    <property type="entry name" value="ARR-like"/>
</dbReference>
<proteinExistence type="inferred from homology"/>
<dbReference type="FunFam" id="3.40.50.2300:FF:000408">
    <property type="entry name" value="Two-component response regulator"/>
    <property type="match status" value="1"/>
</dbReference>
<dbReference type="GO" id="GO:0009736">
    <property type="term" value="P:cytokinin-activated signaling pathway"/>
    <property type="evidence" value="ECO:0007669"/>
    <property type="project" value="UniProtKB-KW"/>
</dbReference>
<evidence type="ECO:0000256" key="3">
    <source>
        <dbReference type="ARBA" id="ARBA00022864"/>
    </source>
</evidence>
<evidence type="ECO:0000313" key="12">
    <source>
        <dbReference type="EMBL" id="KAG6713433.1"/>
    </source>
</evidence>
<keyword evidence="6" id="KW-0238">DNA-binding</keyword>
<keyword evidence="7" id="KW-0010">Activator</keyword>
<evidence type="ECO:0000259" key="11">
    <source>
        <dbReference type="PROSITE" id="PS50110"/>
    </source>
</evidence>
<evidence type="ECO:0000256" key="7">
    <source>
        <dbReference type="ARBA" id="ARBA00023159"/>
    </source>
</evidence>
<feature type="compositionally biased region" description="Acidic residues" evidence="10">
    <location>
        <begin position="214"/>
        <end position="224"/>
    </location>
</feature>
<keyword evidence="3" id="KW-0932">Cytokinin signaling pathway</keyword>
<evidence type="ECO:0000256" key="2">
    <source>
        <dbReference type="ARBA" id="ARBA00022553"/>
    </source>
</evidence>
<feature type="modified residue" description="4-aspartylphosphate" evidence="9">
    <location>
        <position position="96"/>
    </location>
</feature>
<dbReference type="PANTHER" id="PTHR43874">
    <property type="entry name" value="TWO-COMPONENT RESPONSE REGULATOR"/>
    <property type="match status" value="1"/>
</dbReference>
<comment type="similarity">
    <text evidence="1">Belongs to the ARR family. Type-B subfamily.</text>
</comment>
<evidence type="ECO:0000256" key="1">
    <source>
        <dbReference type="ARBA" id="ARBA00006015"/>
    </source>
</evidence>
<evidence type="ECO:0000313" key="13">
    <source>
        <dbReference type="Proteomes" id="UP000811246"/>
    </source>
</evidence>
<evidence type="ECO:0000256" key="9">
    <source>
        <dbReference type="PROSITE-ProRule" id="PRU00169"/>
    </source>
</evidence>
<evidence type="ECO:0000256" key="6">
    <source>
        <dbReference type="ARBA" id="ARBA00023125"/>
    </source>
</evidence>
<dbReference type="EMBL" id="CM031829">
    <property type="protein sequence ID" value="KAG6713433.1"/>
    <property type="molecule type" value="Genomic_DNA"/>
</dbReference>
<evidence type="ECO:0000256" key="8">
    <source>
        <dbReference type="ARBA" id="ARBA00023163"/>
    </source>
</evidence>